<keyword evidence="1" id="KW-1133">Transmembrane helix</keyword>
<organism evidence="2 3">
    <name type="scientific">Candidatus Adlerbacteria bacterium RIFCSPLOWO2_01_FULL_54_21b</name>
    <dbReference type="NCBI Taxonomy" id="1797245"/>
    <lineage>
        <taxon>Bacteria</taxon>
        <taxon>Candidatus Adleribacteriota</taxon>
    </lineage>
</organism>
<feature type="transmembrane region" description="Helical" evidence="1">
    <location>
        <begin position="55"/>
        <end position="81"/>
    </location>
</feature>
<dbReference type="Pfam" id="PF18895">
    <property type="entry name" value="T4SS_pilin"/>
    <property type="match status" value="1"/>
</dbReference>
<dbReference type="InterPro" id="IPR043993">
    <property type="entry name" value="T4SS_pilin"/>
</dbReference>
<dbReference type="Proteomes" id="UP000178585">
    <property type="component" value="Unassembled WGS sequence"/>
</dbReference>
<sequence>MTGPTLSSAVASFVSLVNVVTPLLGGIALLIFFWGIIRYLWASGDSQSKASGREVIVWGLVALFVIFSVWGILSLACWSFVGDARCYQQQNVQCTPDGQCYGPY</sequence>
<proteinExistence type="predicted"/>
<accession>A0A1F4XWN6</accession>
<dbReference type="STRING" id="1797245.A2949_01205"/>
<dbReference type="EMBL" id="MEWZ01000034">
    <property type="protein sequence ID" value="OGC85946.1"/>
    <property type="molecule type" value="Genomic_DNA"/>
</dbReference>
<gene>
    <name evidence="2" type="ORF">A2949_01205</name>
</gene>
<reference evidence="2 3" key="1">
    <citation type="journal article" date="2016" name="Nat. Commun.">
        <title>Thousands of microbial genomes shed light on interconnected biogeochemical processes in an aquifer system.</title>
        <authorList>
            <person name="Anantharaman K."/>
            <person name="Brown C.T."/>
            <person name="Hug L.A."/>
            <person name="Sharon I."/>
            <person name="Castelle C.J."/>
            <person name="Probst A.J."/>
            <person name="Thomas B.C."/>
            <person name="Singh A."/>
            <person name="Wilkins M.J."/>
            <person name="Karaoz U."/>
            <person name="Brodie E.L."/>
            <person name="Williams K.H."/>
            <person name="Hubbard S.S."/>
            <person name="Banfield J.F."/>
        </authorList>
    </citation>
    <scope>NUCLEOTIDE SEQUENCE [LARGE SCALE GENOMIC DNA]</scope>
</reference>
<evidence type="ECO:0000313" key="2">
    <source>
        <dbReference type="EMBL" id="OGC85946.1"/>
    </source>
</evidence>
<evidence type="ECO:0000313" key="3">
    <source>
        <dbReference type="Proteomes" id="UP000178585"/>
    </source>
</evidence>
<name>A0A1F4XWN6_9BACT</name>
<comment type="caution">
    <text evidence="2">The sequence shown here is derived from an EMBL/GenBank/DDBJ whole genome shotgun (WGS) entry which is preliminary data.</text>
</comment>
<keyword evidence="1" id="KW-0812">Transmembrane</keyword>
<protein>
    <submittedName>
        <fullName evidence="2">Uncharacterized protein</fullName>
    </submittedName>
</protein>
<dbReference type="AlphaFoldDB" id="A0A1F4XWN6"/>
<evidence type="ECO:0000256" key="1">
    <source>
        <dbReference type="SAM" id="Phobius"/>
    </source>
</evidence>
<feature type="transmembrane region" description="Helical" evidence="1">
    <location>
        <begin position="12"/>
        <end position="34"/>
    </location>
</feature>
<keyword evidence="1" id="KW-0472">Membrane</keyword>